<dbReference type="InterPro" id="IPR051554">
    <property type="entry name" value="Acetyltransferase_Eis"/>
</dbReference>
<dbReference type="AlphaFoldDB" id="D3PUV8"/>
<dbReference type="Pfam" id="PF17668">
    <property type="entry name" value="Acetyltransf_17"/>
    <property type="match status" value="1"/>
</dbReference>
<dbReference type="EMBL" id="CP001778">
    <property type="protein sequence ID" value="ADD44982.1"/>
    <property type="molecule type" value="Genomic_DNA"/>
</dbReference>
<evidence type="ECO:0000313" key="6">
    <source>
        <dbReference type="EMBL" id="ADD44982.1"/>
    </source>
</evidence>
<dbReference type="PANTHER" id="PTHR37817:SF1">
    <property type="entry name" value="N-ACETYLTRANSFERASE EIS"/>
    <property type="match status" value="1"/>
</dbReference>
<evidence type="ECO:0000256" key="4">
    <source>
        <dbReference type="HAMAP-Rule" id="MF_01812"/>
    </source>
</evidence>
<dbReference type="Pfam" id="PF13530">
    <property type="entry name" value="SCP2_2"/>
    <property type="match status" value="1"/>
</dbReference>
<keyword evidence="2 4" id="KW-0808">Transferase</keyword>
<dbReference type="RefSeq" id="WP_013020553.1">
    <property type="nucleotide sequence ID" value="NC_013947.1"/>
</dbReference>
<dbReference type="GO" id="GO:0034069">
    <property type="term" value="F:aminoglycoside N-acetyltransferase activity"/>
    <property type="evidence" value="ECO:0007669"/>
    <property type="project" value="TreeGrafter"/>
</dbReference>
<dbReference type="InterPro" id="IPR036527">
    <property type="entry name" value="SCP2_sterol-bd_dom_sf"/>
</dbReference>
<evidence type="ECO:0000259" key="5">
    <source>
        <dbReference type="PROSITE" id="PS51186"/>
    </source>
</evidence>
<comment type="subunit">
    <text evidence="4">Homohexamer; trimer of dimers.</text>
</comment>
<accession>D3PUV8</accession>
<dbReference type="Gene3D" id="3.40.630.30">
    <property type="match status" value="2"/>
</dbReference>
<dbReference type="InterPro" id="IPR041380">
    <property type="entry name" value="Acetyltransf_17"/>
</dbReference>
<comment type="similarity">
    <text evidence="1 4">Belongs to the acetyltransferase Eis family.</text>
</comment>
<evidence type="ECO:0000256" key="1">
    <source>
        <dbReference type="ARBA" id="ARBA00009213"/>
    </source>
</evidence>
<evidence type="ECO:0000313" key="7">
    <source>
        <dbReference type="Proteomes" id="UP000000844"/>
    </source>
</evidence>
<feature type="active site" description="Proton acceptor; via carboxylate" evidence="4">
    <location>
        <position position="412"/>
    </location>
</feature>
<dbReference type="eggNOG" id="COG4552">
    <property type="taxonomic scope" value="Bacteria"/>
</dbReference>
<dbReference type="CDD" id="cd04301">
    <property type="entry name" value="NAT_SF"/>
    <property type="match status" value="1"/>
</dbReference>
<dbReference type="Proteomes" id="UP000000844">
    <property type="component" value="Chromosome"/>
</dbReference>
<dbReference type="OrthoDB" id="8399956at2"/>
<dbReference type="HAMAP" id="MF_01812">
    <property type="entry name" value="Eis"/>
    <property type="match status" value="1"/>
</dbReference>
<comment type="caution">
    <text evidence="4">Lacks conserved residue(s) required for the propagation of feature annotation.</text>
</comment>
<dbReference type="STRING" id="446470.Snas_5348"/>
<dbReference type="PANTHER" id="PTHR37817">
    <property type="entry name" value="N-ACETYLTRANSFERASE EIS"/>
    <property type="match status" value="1"/>
</dbReference>
<proteinExistence type="inferred from homology"/>
<dbReference type="PROSITE" id="PS51186">
    <property type="entry name" value="GNAT"/>
    <property type="match status" value="1"/>
</dbReference>
<feature type="domain" description="N-acetyltransferase" evidence="5">
    <location>
        <begin position="6"/>
        <end position="150"/>
    </location>
</feature>
<keyword evidence="3 4" id="KW-0012">Acyltransferase</keyword>
<dbReference type="NCBIfam" id="NF002367">
    <property type="entry name" value="PRK01346.1-4"/>
    <property type="match status" value="1"/>
</dbReference>
<dbReference type="InterPro" id="IPR025559">
    <property type="entry name" value="Eis_dom"/>
</dbReference>
<sequence length="412" mass="44894">MTTDPYSLRPVTDTEFAPWCRMIADTYGQDLTDADLAIKRAATDLDRTIGAFDGPTPVGGVSIYPRELTVPGAEISTAGIAFVAVAPTHRRRGILTAMMRRQLAELHEHGESVAALRPAEAGIYGRYGYGPASRGVMLRLDKRAMAFRADVDFGGGAIALADPVEARSTLTKLYDRRRHSTVGWSDRDEAAWDLRLFDPPERRGDATALRVAVHTEPGGEVTGYALYRRVGNPDGSRAVRLQELVAFSLPAYASLWRFFAGFDLTDWIEYEAAVDEPLPHLLVDPRPARADTMDRLWVRLVDVDKALASRRYSAPLETVLEVEDAVCPWNTGRFRLLADGDDVSCEPTAAPAELRLSAAELGAAYLGGTSLTSLAAAGLVEELSPGALGRADAAFRGHREPFYPGGWAFPLY</sequence>
<dbReference type="SUPFAM" id="SSF55718">
    <property type="entry name" value="SCP-like"/>
    <property type="match status" value="1"/>
</dbReference>
<dbReference type="InterPro" id="IPR022902">
    <property type="entry name" value="NAcTrfase_Eis"/>
</dbReference>
<feature type="binding site" evidence="4">
    <location>
        <begin position="83"/>
        <end position="85"/>
    </location>
    <ligand>
        <name>acetyl-CoA</name>
        <dbReference type="ChEBI" id="CHEBI:57288"/>
    </ligand>
</feature>
<dbReference type="GO" id="GO:0030649">
    <property type="term" value="P:aminoglycoside antibiotic catabolic process"/>
    <property type="evidence" value="ECO:0007669"/>
    <property type="project" value="TreeGrafter"/>
</dbReference>
<protein>
    <submittedName>
        <fullName evidence="6">GCN5-related N-acetyltransferase</fullName>
    </submittedName>
</protein>
<feature type="active site" description="Proton donor" evidence="4">
    <location>
        <position position="124"/>
    </location>
</feature>
<dbReference type="KEGG" id="sna:Snas_5348"/>
<gene>
    <name evidence="6" type="ordered locus">Snas_5348</name>
</gene>
<dbReference type="InterPro" id="IPR016181">
    <property type="entry name" value="Acyl_CoA_acyltransferase"/>
</dbReference>
<dbReference type="HOGENOM" id="CLU_050659_0_0_11"/>
<reference evidence="6 7" key="1">
    <citation type="journal article" date="2009" name="Stand. Genomic Sci.">
        <title>Complete genome sequence of Stackebrandtia nassauensis type strain (LLR-40K-21).</title>
        <authorList>
            <person name="Munk C."/>
            <person name="Lapidus A."/>
            <person name="Copeland A."/>
            <person name="Jando M."/>
            <person name="Mayilraj S."/>
            <person name="Glavina Del Rio T."/>
            <person name="Nolan M."/>
            <person name="Chen F."/>
            <person name="Lucas S."/>
            <person name="Tice H."/>
            <person name="Cheng J.F."/>
            <person name="Han C."/>
            <person name="Detter J.C."/>
            <person name="Bruce D."/>
            <person name="Goodwin L."/>
            <person name="Chain P."/>
            <person name="Pitluck S."/>
            <person name="Goker M."/>
            <person name="Ovchinikova G."/>
            <person name="Pati A."/>
            <person name="Ivanova N."/>
            <person name="Mavromatis K."/>
            <person name="Chen A."/>
            <person name="Palaniappan K."/>
            <person name="Land M."/>
            <person name="Hauser L."/>
            <person name="Chang Y.J."/>
            <person name="Jeffries C.D."/>
            <person name="Bristow J."/>
            <person name="Eisen J.A."/>
            <person name="Markowitz V."/>
            <person name="Hugenholtz P."/>
            <person name="Kyrpides N.C."/>
            <person name="Klenk H.P."/>
        </authorList>
    </citation>
    <scope>NUCLEOTIDE SEQUENCE [LARGE SCALE GENOMIC DNA]</scope>
    <source>
        <strain evidence="7">DSM 44728 / CIP 108903 / NRRL B-16338 / NBRC 102104 / LLR-40K-21</strain>
    </source>
</reference>
<organism evidence="6 7">
    <name type="scientific">Stackebrandtia nassauensis (strain DSM 44728 / CIP 108903 / NRRL B-16338 / NBRC 102104 / LLR-40K-21)</name>
    <dbReference type="NCBI Taxonomy" id="446470"/>
    <lineage>
        <taxon>Bacteria</taxon>
        <taxon>Bacillati</taxon>
        <taxon>Actinomycetota</taxon>
        <taxon>Actinomycetes</taxon>
        <taxon>Glycomycetales</taxon>
        <taxon>Glycomycetaceae</taxon>
        <taxon>Stackebrandtia</taxon>
    </lineage>
</organism>
<dbReference type="SUPFAM" id="SSF55729">
    <property type="entry name" value="Acyl-CoA N-acyltransferases (Nat)"/>
    <property type="match status" value="1"/>
</dbReference>
<dbReference type="Gene3D" id="3.30.1050.10">
    <property type="entry name" value="SCP2 sterol-binding domain"/>
    <property type="match status" value="1"/>
</dbReference>
<keyword evidence="7" id="KW-1185">Reference proteome</keyword>
<dbReference type="InterPro" id="IPR000182">
    <property type="entry name" value="GNAT_dom"/>
</dbReference>
<name>D3PUV8_STANL</name>
<evidence type="ECO:0000256" key="3">
    <source>
        <dbReference type="ARBA" id="ARBA00023315"/>
    </source>
</evidence>
<evidence type="ECO:0000256" key="2">
    <source>
        <dbReference type="ARBA" id="ARBA00022679"/>
    </source>
</evidence>
<dbReference type="Pfam" id="PF13527">
    <property type="entry name" value="Acetyltransf_9"/>
    <property type="match status" value="1"/>
</dbReference>
<feature type="binding site" evidence="4">
    <location>
        <begin position="91"/>
        <end position="96"/>
    </location>
    <ligand>
        <name>acetyl-CoA</name>
        <dbReference type="ChEBI" id="CHEBI:57288"/>
    </ligand>
</feature>